<feature type="region of interest" description="Disordered" evidence="1">
    <location>
        <begin position="1"/>
        <end position="21"/>
    </location>
</feature>
<keyword evidence="2" id="KW-1133">Transmembrane helix</keyword>
<comment type="caution">
    <text evidence="3">The sequence shown here is derived from an EMBL/GenBank/DDBJ whole genome shotgun (WGS) entry which is preliminary data.</text>
</comment>
<evidence type="ECO:0000313" key="3">
    <source>
        <dbReference type="EMBL" id="OZG53901.1"/>
    </source>
</evidence>
<evidence type="ECO:0000256" key="2">
    <source>
        <dbReference type="SAM" id="Phobius"/>
    </source>
</evidence>
<sequence>MVVSGNDAGVAQPRDSESGPAVPVYPYEAEWRPLVAPDMVQVTGTQFGLRAVAVVVPFVIGCAMVLISRGKPMSWIDAVGFVLMSIVPTVEIVVFVVMAQRGKVRGGRGASEGDGGVRPLSSNTQDTDAPARGCEGGEGYVVPSVDEIRDREFQGAGFAFPLVRESSPVAEFAHPVGTAWKIPGASGLRVAGGVVISSLSLPIVKTVRRYDGYSGDGAVVCVYEVEFRDACGKLRRMWTDATPSRFAPGQNVIIYYYAVLRPLGSPFIRIHDVSDARYPMCAEEHQVVVFSMALFKCTEGSVGNPQGPGSYGAWAYAQPWGRLWRTRVCQIGYSENREVNCGESEQRDSRILPTRVSDFVVGGEKLAFPQTEGRVGIELGRGEGVVEDVVVVPLFNRRFWCGFGYMALVRFVRRGRVGREWAFCDPGRADSYLGDDAARLRVVPVGVGDRVTLWRAWDGLCVVEPRVRGCSDTPRV</sequence>
<name>A0A261F485_9BIFI</name>
<dbReference type="RefSeq" id="WP_094690371.1">
    <property type="nucleotide sequence ID" value="NZ_MWWQ01000001.1"/>
</dbReference>
<dbReference type="OrthoDB" id="9875370at2"/>
<feature type="compositionally biased region" description="Gly residues" evidence="1">
    <location>
        <begin position="107"/>
        <end position="116"/>
    </location>
</feature>
<evidence type="ECO:0000313" key="4">
    <source>
        <dbReference type="Proteomes" id="UP000216454"/>
    </source>
</evidence>
<evidence type="ECO:0000256" key="1">
    <source>
        <dbReference type="SAM" id="MobiDB-lite"/>
    </source>
</evidence>
<organism evidence="3 4">
    <name type="scientific">Pseudoscardovia suis</name>
    <dbReference type="NCBI Taxonomy" id="987063"/>
    <lineage>
        <taxon>Bacteria</taxon>
        <taxon>Bacillati</taxon>
        <taxon>Actinomycetota</taxon>
        <taxon>Actinomycetes</taxon>
        <taxon>Bifidobacteriales</taxon>
        <taxon>Bifidobacteriaceae</taxon>
        <taxon>Pseudoscardovia</taxon>
    </lineage>
</organism>
<protein>
    <submittedName>
        <fullName evidence="3">Uncharacterized protein</fullName>
    </submittedName>
</protein>
<feature type="region of interest" description="Disordered" evidence="1">
    <location>
        <begin position="105"/>
        <end position="135"/>
    </location>
</feature>
<accession>A0A261F485</accession>
<dbReference type="EMBL" id="MWWQ01000001">
    <property type="protein sequence ID" value="OZG53901.1"/>
    <property type="molecule type" value="Genomic_DNA"/>
</dbReference>
<keyword evidence="2" id="KW-0472">Membrane</keyword>
<feature type="transmembrane region" description="Helical" evidence="2">
    <location>
        <begin position="47"/>
        <end position="67"/>
    </location>
</feature>
<keyword evidence="4" id="KW-1185">Reference proteome</keyword>
<reference evidence="3 4" key="1">
    <citation type="journal article" date="2017" name="BMC Genomics">
        <title>Comparative genomic and phylogenomic analyses of the Bifidobacteriaceae family.</title>
        <authorList>
            <person name="Lugli G.A."/>
            <person name="Milani C."/>
            <person name="Turroni F."/>
            <person name="Duranti S."/>
            <person name="Mancabelli L."/>
            <person name="Mangifesta M."/>
            <person name="Ferrario C."/>
            <person name="Modesto M."/>
            <person name="Mattarelli P."/>
            <person name="Jiri K."/>
            <person name="van Sinderen D."/>
            <person name="Ventura M."/>
        </authorList>
    </citation>
    <scope>NUCLEOTIDE SEQUENCE [LARGE SCALE GENOMIC DNA]</scope>
    <source>
        <strain evidence="3 4">DSM 24744</strain>
    </source>
</reference>
<dbReference type="AlphaFoldDB" id="A0A261F485"/>
<dbReference type="Proteomes" id="UP000216454">
    <property type="component" value="Unassembled WGS sequence"/>
</dbReference>
<proteinExistence type="predicted"/>
<feature type="transmembrane region" description="Helical" evidence="2">
    <location>
        <begin position="79"/>
        <end position="99"/>
    </location>
</feature>
<keyword evidence="2" id="KW-0812">Transmembrane</keyword>
<gene>
    <name evidence="3" type="ORF">PSSU_0004</name>
</gene>